<protein>
    <submittedName>
        <fullName evidence="1">Uncharacterized protein</fullName>
    </submittedName>
</protein>
<organism evidence="1">
    <name type="scientific">Brassica oleracea</name>
    <name type="common">Wild cabbage</name>
    <dbReference type="NCBI Taxonomy" id="3712"/>
    <lineage>
        <taxon>Eukaryota</taxon>
        <taxon>Viridiplantae</taxon>
        <taxon>Streptophyta</taxon>
        <taxon>Embryophyta</taxon>
        <taxon>Tracheophyta</taxon>
        <taxon>Spermatophyta</taxon>
        <taxon>Magnoliopsida</taxon>
        <taxon>eudicotyledons</taxon>
        <taxon>Gunneridae</taxon>
        <taxon>Pentapetalae</taxon>
        <taxon>rosids</taxon>
        <taxon>malvids</taxon>
        <taxon>Brassicales</taxon>
        <taxon>Brassicaceae</taxon>
        <taxon>Brassiceae</taxon>
        <taxon>Brassica</taxon>
    </lineage>
</organism>
<accession>A0A3P6FQN3</accession>
<sequence length="62" mass="7472">MVQHHVVLVVWPWLCYEMEDQEVEEVVEVESGGLRLEVAIQEYRHRHHPDHSMVVYLLSFRT</sequence>
<reference evidence="1" key="1">
    <citation type="submission" date="2018-11" db="EMBL/GenBank/DDBJ databases">
        <authorList>
            <consortium name="Genoscope - CEA"/>
            <person name="William W."/>
        </authorList>
    </citation>
    <scope>NUCLEOTIDE SEQUENCE</scope>
</reference>
<evidence type="ECO:0000313" key="1">
    <source>
        <dbReference type="EMBL" id="VDD54750.1"/>
    </source>
</evidence>
<name>A0A3P6FQN3_BRAOL</name>
<dbReference type="EMBL" id="LR031879">
    <property type="protein sequence ID" value="VDD54750.1"/>
    <property type="molecule type" value="Genomic_DNA"/>
</dbReference>
<dbReference type="AlphaFoldDB" id="A0A3P6FQN3"/>
<gene>
    <name evidence="1" type="ORF">BOLC8T47979H</name>
</gene>
<proteinExistence type="predicted"/>